<proteinExistence type="predicted"/>
<keyword evidence="1" id="KW-0732">Signal</keyword>
<dbReference type="AlphaFoldDB" id="A0A1G4BA32"/>
<protein>
    <recommendedName>
        <fullName evidence="4">Secreted protein</fullName>
    </recommendedName>
</protein>
<name>A0A1G4BA32_9PEZI</name>
<gene>
    <name evidence="2" type="ORF">CORC01_06464</name>
</gene>
<comment type="caution">
    <text evidence="2">The sequence shown here is derived from an EMBL/GenBank/DDBJ whole genome shotgun (WGS) entry which is preliminary data.</text>
</comment>
<evidence type="ECO:0008006" key="4">
    <source>
        <dbReference type="Google" id="ProtNLM"/>
    </source>
</evidence>
<evidence type="ECO:0000313" key="2">
    <source>
        <dbReference type="EMBL" id="OHE98267.1"/>
    </source>
</evidence>
<reference evidence="2 3" key="1">
    <citation type="submission" date="2016-09" db="EMBL/GenBank/DDBJ databases">
        <authorList>
            <person name="Capua I."/>
            <person name="De Benedictis P."/>
            <person name="Joannis T."/>
            <person name="Lombin L.H."/>
            <person name="Cattoli G."/>
        </authorList>
    </citation>
    <scope>NUCLEOTIDE SEQUENCE [LARGE SCALE GENOMIC DNA]</scope>
    <source>
        <strain evidence="2 3">IMI 309357</strain>
    </source>
</reference>
<keyword evidence="3" id="KW-1185">Reference proteome</keyword>
<dbReference type="EMBL" id="MJBS01000048">
    <property type="protein sequence ID" value="OHE98267.1"/>
    <property type="molecule type" value="Genomic_DNA"/>
</dbReference>
<accession>A0A1G4BA32</accession>
<dbReference type="RefSeq" id="XP_022475417.1">
    <property type="nucleotide sequence ID" value="XM_022618105.1"/>
</dbReference>
<dbReference type="GeneID" id="34559615"/>
<feature type="signal peptide" evidence="1">
    <location>
        <begin position="1"/>
        <end position="17"/>
    </location>
</feature>
<sequence>MLGFFCAMPSVFGLVNSAAVFEFYISENQPADTQCARLDGFSACISSSYSSLAYKLVLFSINMAPVGLLSRWRSLYICKPSSVDLVQRFVSPISQEHNAADFHTSSRISSDSSGVLNRRRLGWCSAQLTILRRHCSLL</sequence>
<feature type="chain" id="PRO_5009602654" description="Secreted protein" evidence="1">
    <location>
        <begin position="18"/>
        <end position="138"/>
    </location>
</feature>
<dbReference type="Proteomes" id="UP000176998">
    <property type="component" value="Unassembled WGS sequence"/>
</dbReference>
<organism evidence="2 3">
    <name type="scientific">Colletotrichum orchidophilum</name>
    <dbReference type="NCBI Taxonomy" id="1209926"/>
    <lineage>
        <taxon>Eukaryota</taxon>
        <taxon>Fungi</taxon>
        <taxon>Dikarya</taxon>
        <taxon>Ascomycota</taxon>
        <taxon>Pezizomycotina</taxon>
        <taxon>Sordariomycetes</taxon>
        <taxon>Hypocreomycetidae</taxon>
        <taxon>Glomerellales</taxon>
        <taxon>Glomerellaceae</taxon>
        <taxon>Colletotrichum</taxon>
    </lineage>
</organism>
<evidence type="ECO:0000256" key="1">
    <source>
        <dbReference type="SAM" id="SignalP"/>
    </source>
</evidence>
<evidence type="ECO:0000313" key="3">
    <source>
        <dbReference type="Proteomes" id="UP000176998"/>
    </source>
</evidence>